<dbReference type="InterPro" id="IPR002850">
    <property type="entry name" value="PIN_toxin-like"/>
</dbReference>
<evidence type="ECO:0000259" key="1">
    <source>
        <dbReference type="SMART" id="SM00670"/>
    </source>
</evidence>
<dbReference type="InterPro" id="IPR029060">
    <property type="entry name" value="PIN-like_dom_sf"/>
</dbReference>
<dbReference type="NCBIfam" id="TIGR00305">
    <property type="entry name" value="putative toxin-antitoxin system toxin component, PIN family"/>
    <property type="match status" value="1"/>
</dbReference>
<reference evidence="2 3" key="1">
    <citation type="journal article" date="2015" name="Nature">
        <title>rRNA introns, odd ribosomes, and small enigmatic genomes across a large radiation of phyla.</title>
        <authorList>
            <person name="Brown C.T."/>
            <person name="Hug L.A."/>
            <person name="Thomas B.C."/>
            <person name="Sharon I."/>
            <person name="Castelle C.J."/>
            <person name="Singh A."/>
            <person name="Wilkins M.J."/>
            <person name="Williams K.H."/>
            <person name="Banfield J.F."/>
        </authorList>
    </citation>
    <scope>NUCLEOTIDE SEQUENCE [LARGE SCALE GENOMIC DNA]</scope>
</reference>
<dbReference type="Proteomes" id="UP000034539">
    <property type="component" value="Unassembled WGS sequence"/>
</dbReference>
<protein>
    <recommendedName>
        <fullName evidence="1">PIN domain-containing protein</fullName>
    </recommendedName>
</protein>
<dbReference type="SMART" id="SM00670">
    <property type="entry name" value="PINc"/>
    <property type="match status" value="1"/>
</dbReference>
<evidence type="ECO:0000313" key="3">
    <source>
        <dbReference type="Proteomes" id="UP000034539"/>
    </source>
</evidence>
<dbReference type="Pfam" id="PF13470">
    <property type="entry name" value="PIN_3"/>
    <property type="match status" value="1"/>
</dbReference>
<dbReference type="PANTHER" id="PTHR34610:SF3">
    <property type="entry name" value="SSL7007 PROTEIN"/>
    <property type="match status" value="1"/>
</dbReference>
<dbReference type="EMBL" id="LBXN01000053">
    <property type="protein sequence ID" value="KKR32061.1"/>
    <property type="molecule type" value="Genomic_DNA"/>
</dbReference>
<name>A0A0G0Q3V6_9BACT</name>
<dbReference type="SUPFAM" id="SSF88723">
    <property type="entry name" value="PIN domain-like"/>
    <property type="match status" value="1"/>
</dbReference>
<accession>A0A0G0Q3V6</accession>
<feature type="domain" description="PIN" evidence="1">
    <location>
        <begin position="1"/>
        <end position="113"/>
    </location>
</feature>
<proteinExistence type="predicted"/>
<organism evidence="2 3">
    <name type="scientific">Candidatus Gottesmanbacteria bacterium GW2011_GWC2_39_8</name>
    <dbReference type="NCBI Taxonomy" id="1618450"/>
    <lineage>
        <taxon>Bacteria</taxon>
        <taxon>Candidatus Gottesmaniibacteriota</taxon>
    </lineage>
</organism>
<dbReference type="AlphaFoldDB" id="A0A0G0Q3V6"/>
<gene>
    <name evidence="2" type="ORF">UT63_C0053G0012</name>
</gene>
<evidence type="ECO:0000313" key="2">
    <source>
        <dbReference type="EMBL" id="KKR32061.1"/>
    </source>
</evidence>
<sequence length="132" mass="15205">MKAVIDTNVWLSGLFWGGVPYEVLDLIYIGTVKPCFSRETYREWNAQVKKLAVIFGKLEYYIRDKKLIEKSSQFFVPREKITVCRDPKDNKFLEAAVASRADFLVSGDRDLVALKKYGNTYILAPAQFLKEV</sequence>
<dbReference type="PANTHER" id="PTHR34610">
    <property type="entry name" value="SSL7007 PROTEIN"/>
    <property type="match status" value="1"/>
</dbReference>
<comment type="caution">
    <text evidence="2">The sequence shown here is derived from an EMBL/GenBank/DDBJ whole genome shotgun (WGS) entry which is preliminary data.</text>
</comment>
<dbReference type="InterPro" id="IPR002716">
    <property type="entry name" value="PIN_dom"/>
</dbReference>